<keyword evidence="2" id="KW-1185">Reference proteome</keyword>
<dbReference type="Proteomes" id="UP001578633">
    <property type="component" value="Chromosome 1"/>
</dbReference>
<accession>A0ABR3UYE4</accession>
<evidence type="ECO:0000313" key="1">
    <source>
        <dbReference type="EMBL" id="KAL1801458.1"/>
    </source>
</evidence>
<proteinExistence type="predicted"/>
<dbReference type="EMBL" id="JBHGVX010000001">
    <property type="protein sequence ID" value="KAL1801458.1"/>
    <property type="molecule type" value="Genomic_DNA"/>
</dbReference>
<evidence type="ECO:0000313" key="2">
    <source>
        <dbReference type="Proteomes" id="UP001578633"/>
    </source>
</evidence>
<comment type="caution">
    <text evidence="1">The sequence shown here is derived from an EMBL/GenBank/DDBJ whole genome shotgun (WGS) entry which is preliminary data.</text>
</comment>
<dbReference type="GeneID" id="96082122"/>
<name>A0ABR3UYE4_9PLEO</name>
<reference evidence="1 2" key="1">
    <citation type="submission" date="2024-09" db="EMBL/GenBank/DDBJ databases">
        <title>T2T genomes of carrot and Alternaria dauci and their utility for understanding host-pathogen interaction during carrot leaf blight disease.</title>
        <authorList>
            <person name="Liu W."/>
            <person name="Xu S."/>
            <person name="Ou C."/>
            <person name="Liu X."/>
            <person name="Zhuang F."/>
            <person name="Deng X.W."/>
        </authorList>
    </citation>
    <scope>NUCLEOTIDE SEQUENCE [LARGE SCALE GENOMIC DNA]</scope>
    <source>
        <strain evidence="1 2">A2016</strain>
    </source>
</reference>
<organism evidence="1 2">
    <name type="scientific">Alternaria dauci</name>
    <dbReference type="NCBI Taxonomy" id="48095"/>
    <lineage>
        <taxon>Eukaryota</taxon>
        <taxon>Fungi</taxon>
        <taxon>Dikarya</taxon>
        <taxon>Ascomycota</taxon>
        <taxon>Pezizomycotina</taxon>
        <taxon>Dothideomycetes</taxon>
        <taxon>Pleosporomycetidae</taxon>
        <taxon>Pleosporales</taxon>
        <taxon>Pleosporineae</taxon>
        <taxon>Pleosporaceae</taxon>
        <taxon>Alternaria</taxon>
        <taxon>Alternaria sect. Porri</taxon>
    </lineage>
</organism>
<dbReference type="RefSeq" id="XP_069312042.1">
    <property type="nucleotide sequence ID" value="XM_069447132.1"/>
</dbReference>
<sequence>MLGLSKKQWPVFLRVSLEVCKDYSHTNLSDLDPMEKERIVRRIKDSAQKHKLPALDDEGIKWRVSKVLPELRHMQRLADHFEEWKRMAGTRSPNRVLGDVFREAVNAKLQKIPERGKDLRYWTQIPEEVRLEFAKEANKRLLKRGLPTMDIETLLHRLRKRMNHWLKDENHFMHSHTNSHQGHNHD</sequence>
<gene>
    <name evidence="1" type="ORF">ACET3X_001800</name>
</gene>
<protein>
    <submittedName>
        <fullName evidence="1">Uncharacterized protein</fullName>
    </submittedName>
</protein>